<dbReference type="RefSeq" id="WP_061490813.1">
    <property type="nucleotide sequence ID" value="NZ_LHZZ01000505.1"/>
</dbReference>
<dbReference type="AlphaFoldDB" id="A0A149V627"/>
<name>A0A149V627_9PROT</name>
<organism evidence="2 3">
    <name type="scientific">Acetobacter malorum</name>
    <dbReference type="NCBI Taxonomy" id="178901"/>
    <lineage>
        <taxon>Bacteria</taxon>
        <taxon>Pseudomonadati</taxon>
        <taxon>Pseudomonadota</taxon>
        <taxon>Alphaproteobacteria</taxon>
        <taxon>Acetobacterales</taxon>
        <taxon>Acetobacteraceae</taxon>
        <taxon>Acetobacter</taxon>
    </lineage>
</organism>
<reference evidence="2 3" key="1">
    <citation type="submission" date="2015-06" db="EMBL/GenBank/DDBJ databases">
        <title>Improved classification and identification of acetic acid bacteria using matrix-assisted laser desorption/ionization time-of-flight mass spectrometry; Gluconobacter nephelii and Gluconobacter uchimurae are later heterotypic synonyms of Gluconobacter japonicus and Gluconobacter oxydans, respectively.</title>
        <authorList>
            <person name="Li L."/>
            <person name="Cleenwerck I."/>
            <person name="De Vuyst L."/>
            <person name="Vandamme P."/>
        </authorList>
    </citation>
    <scope>NUCLEOTIDE SEQUENCE [LARGE SCALE GENOMIC DNA]</scope>
    <source>
        <strain evidence="2 3">LMG 1604</strain>
    </source>
</reference>
<dbReference type="PATRIC" id="fig|178901.15.peg.1533"/>
<dbReference type="EMBL" id="LHZZ01000505">
    <property type="protein sequence ID" value="KXV75668.1"/>
    <property type="molecule type" value="Genomic_DNA"/>
</dbReference>
<gene>
    <name evidence="2" type="ORF">AD953_06595</name>
</gene>
<feature type="region of interest" description="Disordered" evidence="1">
    <location>
        <begin position="1"/>
        <end position="22"/>
    </location>
</feature>
<proteinExistence type="predicted"/>
<dbReference type="Proteomes" id="UP000075538">
    <property type="component" value="Unassembled WGS sequence"/>
</dbReference>
<evidence type="ECO:0000313" key="2">
    <source>
        <dbReference type="EMBL" id="KXV75668.1"/>
    </source>
</evidence>
<comment type="caution">
    <text evidence="2">The sequence shown here is derived from an EMBL/GenBank/DDBJ whole genome shotgun (WGS) entry which is preliminary data.</text>
</comment>
<protein>
    <submittedName>
        <fullName evidence="2">Uncharacterized protein</fullName>
    </submittedName>
</protein>
<evidence type="ECO:0000313" key="3">
    <source>
        <dbReference type="Proteomes" id="UP000075538"/>
    </source>
</evidence>
<sequence length="183" mass="20319">MCRPNQQKLEVQPRRPSHKGKQTIHFEIESKEANAPAHDTDLYVIVAEILRSQTGIQPPRFGIVCSWRDHAVVAGASDPSQVVVSAVQDVILSMGNAASCVPINFPDSEGFLELAVKRQINNILGLPPERTRRKIMQVAPVPGVTEAIYALCDDGTLWHNYGPNDWYQLLPIPQDNSHAVEKH</sequence>
<accession>A0A149V627</accession>
<evidence type="ECO:0000256" key="1">
    <source>
        <dbReference type="SAM" id="MobiDB-lite"/>
    </source>
</evidence>